<keyword evidence="1" id="KW-0472">Membrane</keyword>
<organism evidence="2">
    <name type="scientific">Crassiplana albatrossi</name>
    <dbReference type="NCBI Taxonomy" id="1879299"/>
    <lineage>
        <taxon>Eukaryota</taxon>
        <taxon>Metazoa</taxon>
        <taxon>Spiralia</taxon>
        <taxon>Lophotrochozoa</taxon>
        <taxon>Platyhelminthes</taxon>
        <taxon>Rhabditophora</taxon>
        <taxon>Polycladida</taxon>
        <taxon>Acotylea</taxon>
        <taxon>Stylochoidea</taxon>
        <taxon>Callioplanidae</taxon>
        <taxon>Crassiplana</taxon>
    </lineage>
</organism>
<feature type="transmembrane region" description="Helical" evidence="1">
    <location>
        <begin position="12"/>
        <end position="40"/>
    </location>
</feature>
<proteinExistence type="predicted"/>
<dbReference type="EMBL" id="MF993330">
    <property type="protein sequence ID" value="AVP74388.1"/>
    <property type="molecule type" value="Genomic_DNA"/>
</dbReference>
<keyword evidence="1" id="KW-1133">Transmembrane helix</keyword>
<gene>
    <name evidence="2" type="primary">ND6</name>
</gene>
<evidence type="ECO:0000256" key="1">
    <source>
        <dbReference type="SAM" id="Phobius"/>
    </source>
</evidence>
<evidence type="ECO:0000313" key="2">
    <source>
        <dbReference type="EMBL" id="AVP74388.1"/>
    </source>
</evidence>
<keyword evidence="1" id="KW-0812">Transmembrane</keyword>
<reference evidence="2" key="1">
    <citation type="journal article" date="2018" name="Genomics">
        <title>Probing recalcitrant problems in polyclad evolution and systematics with novel mitochondrial genome resources.</title>
        <authorList>
            <person name="Kenny N.J."/>
            <person name="Norena C."/>
            <person name="Damborenea C."/>
            <person name="Grande C."/>
        </authorList>
    </citation>
    <scope>NUCLEOTIDE SEQUENCE</scope>
</reference>
<sequence>MSTVIWFSLLLINYLCLFSLNSLILGFFILGCSFFISLLISVYSLSWYALIFFLVYIGGLLVLFIYISSLNFNPVFYFSNISVLNNILFKSNILLLLIFILTQITWNFNVFGWNNLDTNSFSFNLFNEVEILFLINIGFLLLIVLWVITKLSFRNRSALRPFFG</sequence>
<feature type="transmembrane region" description="Helical" evidence="1">
    <location>
        <begin position="46"/>
        <end position="67"/>
    </location>
</feature>
<accession>A0A343VVJ3</accession>
<feature type="transmembrane region" description="Helical" evidence="1">
    <location>
        <begin position="87"/>
        <end position="111"/>
    </location>
</feature>
<dbReference type="AlphaFoldDB" id="A0A343VVJ3"/>
<name>A0A343VVJ3_9PLAT</name>
<protein>
    <submittedName>
        <fullName evidence="2">NADH dehydrogenase subunit 6</fullName>
    </submittedName>
</protein>
<geneLocation type="mitochondrion" evidence="2"/>
<keyword evidence="2" id="KW-0496">Mitochondrion</keyword>
<feature type="transmembrane region" description="Helical" evidence="1">
    <location>
        <begin position="131"/>
        <end position="153"/>
    </location>
</feature>